<gene>
    <name evidence="1" type="ORF">ENH88_16380</name>
</gene>
<sequence>MNNYNIEQLVPHSAPMILLNKLISYEQDSATCEVTISPTSAFYSDDLQGVPSYIGTEYMAQAIAAYAGALAKDQGEAVKIGFLIGTRKYKTHTPVFNMGSVLQVTVAKLYEEDSGLSVFECCIKNNNTALCEAKINVFQPHDPMQFIREQQ</sequence>
<reference evidence="1" key="1">
    <citation type="journal article" date="2020" name="mSystems">
        <title>Genome- and Community-Level Interaction Insights into Carbon Utilization and Element Cycling Functions of Hydrothermarchaeota in Hydrothermal Sediment.</title>
        <authorList>
            <person name="Zhou Z."/>
            <person name="Liu Y."/>
            <person name="Xu W."/>
            <person name="Pan J."/>
            <person name="Luo Z.H."/>
            <person name="Li M."/>
        </authorList>
    </citation>
    <scope>NUCLEOTIDE SEQUENCE [LARGE SCALE GENOMIC DNA]</scope>
    <source>
        <strain evidence="1">HyVt-346</strain>
    </source>
</reference>
<dbReference type="Proteomes" id="UP000886188">
    <property type="component" value="Unassembled WGS sequence"/>
</dbReference>
<dbReference type="AlphaFoldDB" id="A0A7V1D132"/>
<comment type="caution">
    <text evidence="1">The sequence shown here is derived from an EMBL/GenBank/DDBJ whole genome shotgun (WGS) entry which is preliminary data.</text>
</comment>
<evidence type="ECO:0000313" key="1">
    <source>
        <dbReference type="EMBL" id="HEA17986.1"/>
    </source>
</evidence>
<accession>A0A7V1D132</accession>
<dbReference type="InterPro" id="IPR016776">
    <property type="entry name" value="ApeP-like_dehydratase"/>
</dbReference>
<name>A0A7V1D132_9GAMM</name>
<dbReference type="EMBL" id="DRGM01000167">
    <property type="protein sequence ID" value="HEA17986.1"/>
    <property type="molecule type" value="Genomic_DNA"/>
</dbReference>
<dbReference type="PIRSF" id="PIRSF020565">
    <property type="entry name" value="3Ho_Ac_ACP_DH_prd"/>
    <property type="match status" value="1"/>
</dbReference>
<proteinExistence type="predicted"/>
<dbReference type="Gene3D" id="3.10.129.10">
    <property type="entry name" value="Hotdog Thioesterase"/>
    <property type="match status" value="1"/>
</dbReference>
<dbReference type="InterPro" id="IPR029069">
    <property type="entry name" value="HotDog_dom_sf"/>
</dbReference>
<dbReference type="Pfam" id="PF22817">
    <property type="entry name" value="ApeP-like"/>
    <property type="match status" value="1"/>
</dbReference>
<organism evidence="1">
    <name type="scientific">Pseudoalteromonas prydzensis</name>
    <dbReference type="NCBI Taxonomy" id="182141"/>
    <lineage>
        <taxon>Bacteria</taxon>
        <taxon>Pseudomonadati</taxon>
        <taxon>Pseudomonadota</taxon>
        <taxon>Gammaproteobacteria</taxon>
        <taxon>Alteromonadales</taxon>
        <taxon>Pseudoalteromonadaceae</taxon>
        <taxon>Pseudoalteromonas</taxon>
    </lineage>
</organism>
<dbReference type="SUPFAM" id="SSF54637">
    <property type="entry name" value="Thioesterase/thiol ester dehydrase-isomerase"/>
    <property type="match status" value="1"/>
</dbReference>
<protein>
    <submittedName>
        <fullName evidence="1">3-hydroxylacyl-ACP dehydratase</fullName>
    </submittedName>
</protein>
<dbReference type="RefSeq" id="WP_304183799.1">
    <property type="nucleotide sequence ID" value="NZ_DRGM01000167.1"/>
</dbReference>